<feature type="region of interest" description="Disordered" evidence="1">
    <location>
        <begin position="50"/>
        <end position="69"/>
    </location>
</feature>
<protein>
    <submittedName>
        <fullName evidence="2 3">Uncharacterized protein</fullName>
    </submittedName>
</protein>
<evidence type="ECO:0000313" key="2">
    <source>
        <dbReference type="EMBL" id="KQK21974.1"/>
    </source>
</evidence>
<reference evidence="2 3" key="1">
    <citation type="journal article" date="2010" name="Nature">
        <title>Genome sequencing and analysis of the model grass Brachypodium distachyon.</title>
        <authorList>
            <consortium name="International Brachypodium Initiative"/>
        </authorList>
    </citation>
    <scope>NUCLEOTIDE SEQUENCE [LARGE SCALE GENOMIC DNA]</scope>
    <source>
        <strain evidence="2 3">Bd21</strain>
    </source>
</reference>
<evidence type="ECO:0000313" key="3">
    <source>
        <dbReference type="EnsemblPlants" id="KQK21974"/>
    </source>
</evidence>
<dbReference type="AlphaFoldDB" id="A0A0Q3NWP2"/>
<proteinExistence type="predicted"/>
<evidence type="ECO:0000256" key="1">
    <source>
        <dbReference type="SAM" id="MobiDB-lite"/>
    </source>
</evidence>
<evidence type="ECO:0000313" key="4">
    <source>
        <dbReference type="Proteomes" id="UP000008810"/>
    </source>
</evidence>
<dbReference type="EMBL" id="CM000880">
    <property type="protein sequence ID" value="KQK21974.1"/>
    <property type="molecule type" value="Genomic_DNA"/>
</dbReference>
<organism evidence="2">
    <name type="scientific">Brachypodium distachyon</name>
    <name type="common">Purple false brome</name>
    <name type="synonym">Trachynia distachya</name>
    <dbReference type="NCBI Taxonomy" id="15368"/>
    <lineage>
        <taxon>Eukaryota</taxon>
        <taxon>Viridiplantae</taxon>
        <taxon>Streptophyta</taxon>
        <taxon>Embryophyta</taxon>
        <taxon>Tracheophyta</taxon>
        <taxon>Spermatophyta</taxon>
        <taxon>Magnoliopsida</taxon>
        <taxon>Liliopsida</taxon>
        <taxon>Poales</taxon>
        <taxon>Poaceae</taxon>
        <taxon>BOP clade</taxon>
        <taxon>Pooideae</taxon>
        <taxon>Stipodae</taxon>
        <taxon>Brachypodieae</taxon>
        <taxon>Brachypodium</taxon>
    </lineage>
</organism>
<reference evidence="2" key="2">
    <citation type="submission" date="2017-06" db="EMBL/GenBank/DDBJ databases">
        <title>WGS assembly of Brachypodium distachyon.</title>
        <authorList>
            <consortium name="The International Brachypodium Initiative"/>
            <person name="Lucas S."/>
            <person name="Harmon-Smith M."/>
            <person name="Lail K."/>
            <person name="Tice H."/>
            <person name="Grimwood J."/>
            <person name="Bruce D."/>
            <person name="Barry K."/>
            <person name="Shu S."/>
            <person name="Lindquist E."/>
            <person name="Wang M."/>
            <person name="Pitluck S."/>
            <person name="Vogel J.P."/>
            <person name="Garvin D.F."/>
            <person name="Mockler T.C."/>
            <person name="Schmutz J."/>
            <person name="Rokhsar D."/>
            <person name="Bevan M.W."/>
        </authorList>
    </citation>
    <scope>NUCLEOTIDE SEQUENCE</scope>
    <source>
        <strain evidence="2">Bd21</strain>
    </source>
</reference>
<gene>
    <name evidence="2" type="ORF">BRADI_1g64295v3</name>
</gene>
<dbReference type="Proteomes" id="UP000008810">
    <property type="component" value="Chromosome 1"/>
</dbReference>
<name>A0A0Q3NWP2_BRADI</name>
<reference evidence="3" key="3">
    <citation type="submission" date="2018-08" db="UniProtKB">
        <authorList>
            <consortium name="EnsemblPlants"/>
        </authorList>
    </citation>
    <scope>IDENTIFICATION</scope>
    <source>
        <strain evidence="3">cv. Bd21</strain>
    </source>
</reference>
<dbReference type="InParanoid" id="A0A0Q3NWP2"/>
<dbReference type="EnsemblPlants" id="KQK21974">
    <property type="protein sequence ID" value="KQK21974"/>
    <property type="gene ID" value="BRADI_1g64295v3"/>
</dbReference>
<keyword evidence="4" id="KW-1185">Reference proteome</keyword>
<accession>A0A0Q3NWP2</accession>
<sequence>MLSRQMRFRQIAAIFTARSPVHIFIHTTETKTKSKKKQRRLRIESVVSKMCHHGTRRTGSDKDKPNKTRRISRGQCWRMLFAAPHG</sequence>
<dbReference type="Gramene" id="KQK21974">
    <property type="protein sequence ID" value="KQK21974"/>
    <property type="gene ID" value="BRADI_1g64295v3"/>
</dbReference>